<dbReference type="InterPro" id="IPR016024">
    <property type="entry name" value="ARM-type_fold"/>
</dbReference>
<accession>A0ABD2BCA4</accession>
<reference evidence="3 4" key="1">
    <citation type="journal article" date="2024" name="Ann. Entomol. Soc. Am.">
        <title>Genomic analyses of the southern and eastern yellowjacket wasps (Hymenoptera: Vespidae) reveal evolutionary signatures of social life.</title>
        <authorList>
            <person name="Catto M.A."/>
            <person name="Caine P.B."/>
            <person name="Orr S.E."/>
            <person name="Hunt B.G."/>
            <person name="Goodisman M.A.D."/>
        </authorList>
    </citation>
    <scope>NUCLEOTIDE SEQUENCE [LARGE SCALE GENOMIC DNA]</scope>
    <source>
        <strain evidence="3">232</strain>
        <tissue evidence="3">Head and thorax</tissue>
    </source>
</reference>
<dbReference type="InterPro" id="IPR044933">
    <property type="entry name" value="DIA_GBD_sf"/>
</dbReference>
<evidence type="ECO:0000313" key="3">
    <source>
        <dbReference type="EMBL" id="KAL2730330.1"/>
    </source>
</evidence>
<name>A0ABD2BCA4_VESMC</name>
<dbReference type="AlphaFoldDB" id="A0ABD2BCA4"/>
<dbReference type="EMBL" id="JAYRBN010000091">
    <property type="protein sequence ID" value="KAL2730330.1"/>
    <property type="molecule type" value="Genomic_DNA"/>
</dbReference>
<dbReference type="Gene3D" id="1.25.10.10">
    <property type="entry name" value="Leucine-rich Repeat Variant"/>
    <property type="match status" value="1"/>
</dbReference>
<dbReference type="InterPro" id="IPR051412">
    <property type="entry name" value="Formin_Homology_Diaphanous_sf"/>
</dbReference>
<sequence>MSFNAAECLLRFKREHRQPCDLVIHLEGRCNTQTYTLLLGNVNNVKFLESWFTRPKKSGRGGGVRSGTDNNTMPRPHSGDDFNEIEQQRCIIEKMDEEAVNDRFEEMLANMNLTEEKKAPLRQQSESKKREMLVLHYKGSMQENRSKFDKPADYIQYLAQPDLSVNKIHNCIESLRIALTNNPLSWVQEFGTKGLKQVLATLNECYRNAFIYYDSIVFLDKHLSICSLLHEKWIINFCLQSIERPITITIIDTNGYSTNVYDV</sequence>
<evidence type="ECO:0000259" key="2">
    <source>
        <dbReference type="SMART" id="SM01140"/>
    </source>
</evidence>
<gene>
    <name evidence="3" type="ORF">V1477_016141</name>
</gene>
<keyword evidence="4" id="KW-1185">Reference proteome</keyword>
<organism evidence="3 4">
    <name type="scientific">Vespula maculifrons</name>
    <name type="common">Eastern yellow jacket</name>
    <name type="synonym">Wasp</name>
    <dbReference type="NCBI Taxonomy" id="7453"/>
    <lineage>
        <taxon>Eukaryota</taxon>
        <taxon>Metazoa</taxon>
        <taxon>Ecdysozoa</taxon>
        <taxon>Arthropoda</taxon>
        <taxon>Hexapoda</taxon>
        <taxon>Insecta</taxon>
        <taxon>Pterygota</taxon>
        <taxon>Neoptera</taxon>
        <taxon>Endopterygota</taxon>
        <taxon>Hymenoptera</taxon>
        <taxon>Apocrita</taxon>
        <taxon>Aculeata</taxon>
        <taxon>Vespoidea</taxon>
        <taxon>Vespidae</taxon>
        <taxon>Vespinae</taxon>
        <taxon>Vespula</taxon>
    </lineage>
</organism>
<dbReference type="SUPFAM" id="SSF48371">
    <property type="entry name" value="ARM repeat"/>
    <property type="match status" value="1"/>
</dbReference>
<evidence type="ECO:0000256" key="1">
    <source>
        <dbReference type="SAM" id="MobiDB-lite"/>
    </source>
</evidence>
<proteinExistence type="predicted"/>
<feature type="domain" description="Formin GTPase-binding" evidence="2">
    <location>
        <begin position="92"/>
        <end position="239"/>
    </location>
</feature>
<comment type="caution">
    <text evidence="3">The sequence shown here is derived from an EMBL/GenBank/DDBJ whole genome shotgun (WGS) entry which is preliminary data.</text>
</comment>
<dbReference type="InterPro" id="IPR011989">
    <property type="entry name" value="ARM-like"/>
</dbReference>
<protein>
    <submittedName>
        <fullName evidence="3">Protein diaphanous isoform X4</fullName>
    </submittedName>
</protein>
<dbReference type="Gene3D" id="1.10.20.40">
    <property type="entry name" value="Formin, diaphanous GTPase-binding domain"/>
    <property type="match status" value="1"/>
</dbReference>
<dbReference type="PANTHER" id="PTHR45691:SF6">
    <property type="entry name" value="PROTEIN DIAPHANOUS"/>
    <property type="match status" value="1"/>
</dbReference>
<dbReference type="InterPro" id="IPR010473">
    <property type="entry name" value="GTPase-bd"/>
</dbReference>
<dbReference type="Pfam" id="PF06371">
    <property type="entry name" value="Drf_GBD"/>
    <property type="match status" value="1"/>
</dbReference>
<evidence type="ECO:0000313" key="4">
    <source>
        <dbReference type="Proteomes" id="UP001607303"/>
    </source>
</evidence>
<dbReference type="Proteomes" id="UP001607303">
    <property type="component" value="Unassembled WGS sequence"/>
</dbReference>
<dbReference type="SMART" id="SM01140">
    <property type="entry name" value="Drf_GBD"/>
    <property type="match status" value="1"/>
</dbReference>
<feature type="region of interest" description="Disordered" evidence="1">
    <location>
        <begin position="56"/>
        <end position="83"/>
    </location>
</feature>
<dbReference type="PANTHER" id="PTHR45691">
    <property type="entry name" value="PROTEIN DIAPHANOUS"/>
    <property type="match status" value="1"/>
</dbReference>